<dbReference type="EMBL" id="KB822718">
    <property type="protein sequence ID" value="ETN42753.1"/>
    <property type="molecule type" value="Genomic_DNA"/>
</dbReference>
<evidence type="ECO:0000313" key="9">
    <source>
        <dbReference type="Proteomes" id="UP000030752"/>
    </source>
</evidence>
<feature type="region of interest" description="Disordered" evidence="5">
    <location>
        <begin position="312"/>
        <end position="358"/>
    </location>
</feature>
<feature type="compositionally biased region" description="Low complexity" evidence="5">
    <location>
        <begin position="71"/>
        <end position="82"/>
    </location>
</feature>
<dbReference type="InParanoid" id="W2S3X3"/>
<comment type="subcellular location">
    <subcellularLocation>
        <location evidence="1">Membrane</location>
        <topology evidence="1">Single-pass membrane protein</topology>
    </subcellularLocation>
</comment>
<dbReference type="HOGENOM" id="CLU_773910_0_0_1"/>
<name>W2S3X3_CYPE1</name>
<organism evidence="8 9">
    <name type="scientific">Cyphellophora europaea (strain CBS 101466)</name>
    <name type="common">Phialophora europaea</name>
    <dbReference type="NCBI Taxonomy" id="1220924"/>
    <lineage>
        <taxon>Eukaryota</taxon>
        <taxon>Fungi</taxon>
        <taxon>Dikarya</taxon>
        <taxon>Ascomycota</taxon>
        <taxon>Pezizomycotina</taxon>
        <taxon>Eurotiomycetes</taxon>
        <taxon>Chaetothyriomycetidae</taxon>
        <taxon>Chaetothyriales</taxon>
        <taxon>Cyphellophoraceae</taxon>
        <taxon>Cyphellophora</taxon>
    </lineage>
</organism>
<keyword evidence="9" id="KW-1185">Reference proteome</keyword>
<dbReference type="RefSeq" id="XP_008714489.1">
    <property type="nucleotide sequence ID" value="XM_008716267.1"/>
</dbReference>
<evidence type="ECO:0000256" key="6">
    <source>
        <dbReference type="SAM" id="Phobius"/>
    </source>
</evidence>
<dbReference type="PANTHER" id="PTHR15549:SF26">
    <property type="entry name" value="AXIAL BUDDING PATTERN PROTEIN 2-RELATED"/>
    <property type="match status" value="1"/>
</dbReference>
<feature type="compositionally biased region" description="Low complexity" evidence="5">
    <location>
        <begin position="97"/>
        <end position="166"/>
    </location>
</feature>
<dbReference type="STRING" id="1220924.W2S3X3"/>
<dbReference type="GO" id="GO:0071944">
    <property type="term" value="C:cell periphery"/>
    <property type="evidence" value="ECO:0007669"/>
    <property type="project" value="UniProtKB-ARBA"/>
</dbReference>
<dbReference type="GeneID" id="19969250"/>
<keyword evidence="7" id="KW-0732">Signal</keyword>
<gene>
    <name evidence="8" type="ORF">HMPREF1541_01911</name>
</gene>
<reference evidence="8 9" key="1">
    <citation type="submission" date="2013-03" db="EMBL/GenBank/DDBJ databases">
        <title>The Genome Sequence of Phialophora europaea CBS 101466.</title>
        <authorList>
            <consortium name="The Broad Institute Genomics Platform"/>
            <person name="Cuomo C."/>
            <person name="de Hoog S."/>
            <person name="Gorbushina A."/>
            <person name="Walker B."/>
            <person name="Young S.K."/>
            <person name="Zeng Q."/>
            <person name="Gargeya S."/>
            <person name="Fitzgerald M."/>
            <person name="Haas B."/>
            <person name="Abouelleil A."/>
            <person name="Allen A.W."/>
            <person name="Alvarado L."/>
            <person name="Arachchi H.M."/>
            <person name="Berlin A.M."/>
            <person name="Chapman S.B."/>
            <person name="Gainer-Dewar J."/>
            <person name="Goldberg J."/>
            <person name="Griggs A."/>
            <person name="Gujja S."/>
            <person name="Hansen M."/>
            <person name="Howarth C."/>
            <person name="Imamovic A."/>
            <person name="Ireland A."/>
            <person name="Larimer J."/>
            <person name="McCowan C."/>
            <person name="Murphy C."/>
            <person name="Pearson M."/>
            <person name="Poon T.W."/>
            <person name="Priest M."/>
            <person name="Roberts A."/>
            <person name="Saif S."/>
            <person name="Shea T."/>
            <person name="Sisk P."/>
            <person name="Sykes S."/>
            <person name="Wortman J."/>
            <person name="Nusbaum C."/>
            <person name="Birren B."/>
        </authorList>
    </citation>
    <scope>NUCLEOTIDE SEQUENCE [LARGE SCALE GENOMIC DNA]</scope>
    <source>
        <strain evidence="8 9">CBS 101466</strain>
    </source>
</reference>
<feature type="signal peptide" evidence="7">
    <location>
        <begin position="1"/>
        <end position="19"/>
    </location>
</feature>
<dbReference type="AlphaFoldDB" id="W2S3X3"/>
<evidence type="ECO:0000256" key="3">
    <source>
        <dbReference type="ARBA" id="ARBA00022989"/>
    </source>
</evidence>
<feature type="transmembrane region" description="Helical" evidence="6">
    <location>
        <begin position="185"/>
        <end position="207"/>
    </location>
</feature>
<dbReference type="Proteomes" id="UP000030752">
    <property type="component" value="Unassembled WGS sequence"/>
</dbReference>
<feature type="chain" id="PRO_5004824279" description="Mid2 domain-containing protein" evidence="7">
    <location>
        <begin position="20"/>
        <end position="358"/>
    </location>
</feature>
<evidence type="ECO:0000256" key="1">
    <source>
        <dbReference type="ARBA" id="ARBA00004167"/>
    </source>
</evidence>
<dbReference type="PANTHER" id="PTHR15549">
    <property type="entry name" value="PAIRED IMMUNOGLOBULIN-LIKE TYPE 2 RECEPTOR"/>
    <property type="match status" value="1"/>
</dbReference>
<feature type="region of interest" description="Disordered" evidence="5">
    <location>
        <begin position="71"/>
        <end position="183"/>
    </location>
</feature>
<feature type="compositionally biased region" description="Acidic residues" evidence="5">
    <location>
        <begin position="83"/>
        <end position="95"/>
    </location>
</feature>
<keyword evidence="3 6" id="KW-1133">Transmembrane helix</keyword>
<evidence type="ECO:0000313" key="8">
    <source>
        <dbReference type="EMBL" id="ETN42753.1"/>
    </source>
</evidence>
<keyword evidence="4 6" id="KW-0472">Membrane</keyword>
<dbReference type="InterPro" id="IPR051694">
    <property type="entry name" value="Immunoregulatory_rcpt-like"/>
</dbReference>
<evidence type="ECO:0000256" key="2">
    <source>
        <dbReference type="ARBA" id="ARBA00022692"/>
    </source>
</evidence>
<sequence>MRQALLLTHSLLLATAVRAFPFHLEHILHVEARHVSVIEKREPQGLLDSLASIGDEISSAFNPNSGATTATLGTGSIATASSSDDDDDDDDDDETTTSRATATRTTASSSASRTTSASTRRTTSTEESSTTESSTSESSTTPSSTSETTDSSTTSSTTTSIPAETARASETPAASSSGSSSSVPLAGIVIGAVGGALLLGLIIFVLLKWGPLAKWRENRAYEKMMERTYRPALDDKSDGMGGFDFGGPGGASPTTAGLGLAPAGVATVSAGDQVPPNGGYRGMRPATAGTPVTPMTSAGPQRAFSFSEVAGAEQEKIRRKPLPTIGTGGGVQASPMAAGLETPTGPDRAEPWLPGGAK</sequence>
<evidence type="ECO:0000256" key="5">
    <source>
        <dbReference type="SAM" id="MobiDB-lite"/>
    </source>
</evidence>
<dbReference type="OrthoDB" id="10653622at2759"/>
<dbReference type="VEuPathDB" id="FungiDB:HMPREF1541_01911"/>
<evidence type="ECO:0000256" key="7">
    <source>
        <dbReference type="SAM" id="SignalP"/>
    </source>
</evidence>
<dbReference type="GO" id="GO:0016020">
    <property type="term" value="C:membrane"/>
    <property type="evidence" value="ECO:0007669"/>
    <property type="project" value="UniProtKB-SubCell"/>
</dbReference>
<proteinExistence type="predicted"/>
<accession>W2S3X3</accession>
<evidence type="ECO:0008006" key="10">
    <source>
        <dbReference type="Google" id="ProtNLM"/>
    </source>
</evidence>
<protein>
    <recommendedName>
        <fullName evidence="10">Mid2 domain-containing protein</fullName>
    </recommendedName>
</protein>
<evidence type="ECO:0000256" key="4">
    <source>
        <dbReference type="ARBA" id="ARBA00023136"/>
    </source>
</evidence>
<keyword evidence="2 6" id="KW-0812">Transmembrane</keyword>